<reference evidence="4" key="1">
    <citation type="journal article" date="2011" name="Proc. Natl. Acad. Sci. U.S.A.">
        <title>Obligate biotrophy features unraveled by the genomic analysis of rust fungi.</title>
        <authorList>
            <person name="Duplessis S."/>
            <person name="Cuomo C.A."/>
            <person name="Lin Y.-C."/>
            <person name="Aerts A."/>
            <person name="Tisserant E."/>
            <person name="Veneault-Fourrey C."/>
            <person name="Joly D.L."/>
            <person name="Hacquard S."/>
            <person name="Amselem J."/>
            <person name="Cantarel B.L."/>
            <person name="Chiu R."/>
            <person name="Coutinho P.M."/>
            <person name="Feau N."/>
            <person name="Field M."/>
            <person name="Frey P."/>
            <person name="Gelhaye E."/>
            <person name="Goldberg J."/>
            <person name="Grabherr M.G."/>
            <person name="Kodira C.D."/>
            <person name="Kohler A."/>
            <person name="Kuees U."/>
            <person name="Lindquist E.A."/>
            <person name="Lucas S.M."/>
            <person name="Mago R."/>
            <person name="Mauceli E."/>
            <person name="Morin E."/>
            <person name="Murat C."/>
            <person name="Pangilinan J.L."/>
            <person name="Park R."/>
            <person name="Pearson M."/>
            <person name="Quesneville H."/>
            <person name="Rouhier N."/>
            <person name="Sakthikumar S."/>
            <person name="Salamov A.A."/>
            <person name="Schmutz J."/>
            <person name="Selles B."/>
            <person name="Shapiro H."/>
            <person name="Tanguay P."/>
            <person name="Tuskan G.A."/>
            <person name="Henrissat B."/>
            <person name="Van de Peer Y."/>
            <person name="Rouze P."/>
            <person name="Ellis J.G."/>
            <person name="Dodds P.N."/>
            <person name="Schein J.E."/>
            <person name="Zhong S."/>
            <person name="Hamelin R.C."/>
            <person name="Grigoriev I.V."/>
            <person name="Szabo L.J."/>
            <person name="Martin F."/>
        </authorList>
    </citation>
    <scope>NUCLEOTIDE SEQUENCE [LARGE SCALE GENOMIC DNA]</scope>
    <source>
        <strain evidence="4">98AG31 / pathotype 3-4-7</strain>
    </source>
</reference>
<protein>
    <submittedName>
        <fullName evidence="3">Phospholipase/Carboxylesterase</fullName>
    </submittedName>
</protein>
<accession>F4R7I6</accession>
<evidence type="ECO:0000313" key="3">
    <source>
        <dbReference type="EMBL" id="EGG11781.1"/>
    </source>
</evidence>
<comment type="similarity">
    <text evidence="1">Belongs to the AB hydrolase superfamily. AB hydrolase 2 family.</text>
</comment>
<feature type="domain" description="Phospholipase/carboxylesterase/thioesterase" evidence="2">
    <location>
        <begin position="37"/>
        <end position="152"/>
    </location>
</feature>
<keyword evidence="4" id="KW-1185">Reference proteome</keyword>
<gene>
    <name evidence="3" type="ORF">MELLADRAFT_59448</name>
</gene>
<proteinExistence type="inferred from homology"/>
<dbReference type="GeneID" id="18929355"/>
<dbReference type="OrthoDB" id="437457at2759"/>
<dbReference type="KEGG" id="mlr:MELLADRAFT_59448"/>
<dbReference type="EMBL" id="GL883092">
    <property type="protein sequence ID" value="EGG11781.1"/>
    <property type="molecule type" value="Genomic_DNA"/>
</dbReference>
<organism evidence="4">
    <name type="scientific">Melampsora larici-populina (strain 98AG31 / pathotype 3-4-7)</name>
    <name type="common">Poplar leaf rust fungus</name>
    <dbReference type="NCBI Taxonomy" id="747676"/>
    <lineage>
        <taxon>Eukaryota</taxon>
        <taxon>Fungi</taxon>
        <taxon>Dikarya</taxon>
        <taxon>Basidiomycota</taxon>
        <taxon>Pucciniomycotina</taxon>
        <taxon>Pucciniomycetes</taxon>
        <taxon>Pucciniales</taxon>
        <taxon>Melampsoraceae</taxon>
        <taxon>Melampsora</taxon>
    </lineage>
</organism>
<dbReference type="Gene3D" id="3.40.50.1820">
    <property type="entry name" value="alpha/beta hydrolase"/>
    <property type="match status" value="1"/>
</dbReference>
<dbReference type="eggNOG" id="KOG2112">
    <property type="taxonomic scope" value="Eukaryota"/>
</dbReference>
<evidence type="ECO:0000256" key="1">
    <source>
        <dbReference type="ARBA" id="ARBA00006499"/>
    </source>
</evidence>
<sequence length="301" mass="33564">MSPIDLVINQLPASPPSKPHPRLNQINPEIVYEYLPSPDDIDSNLIVMFHGLGDTPKPFSNLAKTLKLPQTAFLIIRAFERVPLLEEEAFQWWDSFDPLTGDPVTNPNPSKSISRLNAVLDHLISNEIGWHASTIHLFGFAQGGSCAAELLVNRTRNAEAPNASKDGPQAARPALGSLVTVSGPLLSLPTISPETRSQTPTLLWVRKHEDTIGRWRAGFAKGFAFVEHFTASVPGQDGQPSMPRGQEWDPIMKYALFPEELSVELSREQYLYLSFIPIYQVLVQTPKAKERMGDLWLYCEL</sequence>
<dbReference type="HOGENOM" id="CLU_062889_0_0_1"/>
<dbReference type="VEuPathDB" id="FungiDB:MELLADRAFT_59448"/>
<dbReference type="RefSeq" id="XP_007405416.1">
    <property type="nucleotide sequence ID" value="XM_007405354.1"/>
</dbReference>
<dbReference type="PANTHER" id="PTHR10655:SF67">
    <property type="entry name" value="PHOSPHOLIPASE_CARBOXYLESTERASE SUPERFAMILY (AFU_ORTHOLOGUE AFUA_5G09340)"/>
    <property type="match status" value="1"/>
</dbReference>
<dbReference type="InParanoid" id="F4R7I6"/>
<evidence type="ECO:0000313" key="4">
    <source>
        <dbReference type="Proteomes" id="UP000001072"/>
    </source>
</evidence>
<dbReference type="InterPro" id="IPR003140">
    <property type="entry name" value="PLipase/COase/thioEstase"/>
</dbReference>
<dbReference type="Proteomes" id="UP000001072">
    <property type="component" value="Unassembled WGS sequence"/>
</dbReference>
<dbReference type="PANTHER" id="PTHR10655">
    <property type="entry name" value="LYSOPHOSPHOLIPASE-RELATED"/>
    <property type="match status" value="1"/>
</dbReference>
<dbReference type="SUPFAM" id="SSF53474">
    <property type="entry name" value="alpha/beta-Hydrolases"/>
    <property type="match status" value="1"/>
</dbReference>
<evidence type="ECO:0000259" key="2">
    <source>
        <dbReference type="Pfam" id="PF02230"/>
    </source>
</evidence>
<dbReference type="Pfam" id="PF02230">
    <property type="entry name" value="Abhydrolase_2"/>
    <property type="match status" value="1"/>
</dbReference>
<dbReference type="GO" id="GO:0052689">
    <property type="term" value="F:carboxylic ester hydrolase activity"/>
    <property type="evidence" value="ECO:0007669"/>
    <property type="project" value="TreeGrafter"/>
</dbReference>
<name>F4R7I6_MELLP</name>
<dbReference type="InterPro" id="IPR050565">
    <property type="entry name" value="LYPA1-2/EST-like"/>
</dbReference>
<dbReference type="GO" id="GO:0005737">
    <property type="term" value="C:cytoplasm"/>
    <property type="evidence" value="ECO:0007669"/>
    <property type="project" value="TreeGrafter"/>
</dbReference>
<dbReference type="AlphaFoldDB" id="F4R7I6"/>
<dbReference type="InterPro" id="IPR029058">
    <property type="entry name" value="AB_hydrolase_fold"/>
</dbReference>
<dbReference type="GO" id="GO:0008474">
    <property type="term" value="F:palmitoyl-(protein) hydrolase activity"/>
    <property type="evidence" value="ECO:0007669"/>
    <property type="project" value="TreeGrafter"/>
</dbReference>